<evidence type="ECO:0000256" key="1">
    <source>
        <dbReference type="SAM" id="MobiDB-lite"/>
    </source>
</evidence>
<evidence type="ECO:0000313" key="2">
    <source>
        <dbReference type="EMBL" id="KMZ66596.1"/>
    </source>
</evidence>
<feature type="region of interest" description="Disordered" evidence="1">
    <location>
        <begin position="19"/>
        <end position="45"/>
    </location>
</feature>
<proteinExistence type="predicted"/>
<comment type="caution">
    <text evidence="2">The sequence shown here is derived from an EMBL/GenBank/DDBJ whole genome shotgun (WGS) entry which is preliminary data.</text>
</comment>
<keyword evidence="3" id="KW-1185">Reference proteome</keyword>
<dbReference type="Proteomes" id="UP000036987">
    <property type="component" value="Unassembled WGS sequence"/>
</dbReference>
<feature type="compositionally biased region" description="Low complexity" evidence="1">
    <location>
        <begin position="19"/>
        <end position="41"/>
    </location>
</feature>
<dbReference type="AlphaFoldDB" id="A0A0K9PCB8"/>
<dbReference type="OrthoDB" id="1929591at2759"/>
<gene>
    <name evidence="2" type="ORF">ZOSMA_292G00150</name>
</gene>
<evidence type="ECO:0000313" key="3">
    <source>
        <dbReference type="Proteomes" id="UP000036987"/>
    </source>
</evidence>
<organism evidence="2 3">
    <name type="scientific">Zostera marina</name>
    <name type="common">Eelgrass</name>
    <dbReference type="NCBI Taxonomy" id="29655"/>
    <lineage>
        <taxon>Eukaryota</taxon>
        <taxon>Viridiplantae</taxon>
        <taxon>Streptophyta</taxon>
        <taxon>Embryophyta</taxon>
        <taxon>Tracheophyta</taxon>
        <taxon>Spermatophyta</taxon>
        <taxon>Magnoliopsida</taxon>
        <taxon>Liliopsida</taxon>
        <taxon>Zosteraceae</taxon>
        <taxon>Zostera</taxon>
    </lineage>
</organism>
<dbReference type="EMBL" id="LFYR01000963">
    <property type="protein sequence ID" value="KMZ66596.1"/>
    <property type="molecule type" value="Genomic_DNA"/>
</dbReference>
<reference evidence="3" key="1">
    <citation type="journal article" date="2016" name="Nature">
        <title>The genome of the seagrass Zostera marina reveals angiosperm adaptation to the sea.</title>
        <authorList>
            <person name="Olsen J.L."/>
            <person name="Rouze P."/>
            <person name="Verhelst B."/>
            <person name="Lin Y.-C."/>
            <person name="Bayer T."/>
            <person name="Collen J."/>
            <person name="Dattolo E."/>
            <person name="De Paoli E."/>
            <person name="Dittami S."/>
            <person name="Maumus F."/>
            <person name="Michel G."/>
            <person name="Kersting A."/>
            <person name="Lauritano C."/>
            <person name="Lohaus R."/>
            <person name="Toepel M."/>
            <person name="Tonon T."/>
            <person name="Vanneste K."/>
            <person name="Amirebrahimi M."/>
            <person name="Brakel J."/>
            <person name="Bostroem C."/>
            <person name="Chovatia M."/>
            <person name="Grimwood J."/>
            <person name="Jenkins J.W."/>
            <person name="Jueterbock A."/>
            <person name="Mraz A."/>
            <person name="Stam W.T."/>
            <person name="Tice H."/>
            <person name="Bornberg-Bauer E."/>
            <person name="Green P.J."/>
            <person name="Pearson G.A."/>
            <person name="Procaccini G."/>
            <person name="Duarte C.M."/>
            <person name="Schmutz J."/>
            <person name="Reusch T.B.H."/>
            <person name="Van de Peer Y."/>
        </authorList>
    </citation>
    <scope>NUCLEOTIDE SEQUENCE [LARGE SCALE GENOMIC DNA]</scope>
    <source>
        <strain evidence="3">cv. Finnish</strain>
    </source>
</reference>
<protein>
    <submittedName>
        <fullName evidence="2">Uncharacterized protein</fullName>
    </submittedName>
</protein>
<accession>A0A0K9PCB8</accession>
<sequence>MAYLRSSLSRPFLSTIRSATVRSSRAPPSPSPTFGSGSSQPRFRASFNTPRSAAAIGGAMSLLPLHSVVAAVRLNSKLLANSTACCGSFKGWSGKDG</sequence>
<name>A0A0K9PCB8_ZOSMR</name>